<gene>
    <name evidence="1" type="ORF">HUT08_21740</name>
</gene>
<dbReference type="Proteomes" id="UP000509303">
    <property type="component" value="Chromosome"/>
</dbReference>
<evidence type="ECO:0000313" key="2">
    <source>
        <dbReference type="Proteomes" id="UP000509303"/>
    </source>
</evidence>
<accession>A0A7H8NBC8</accession>
<reference evidence="1 2" key="1">
    <citation type="submission" date="2020-06" db="EMBL/GenBank/DDBJ databases">
        <title>Genome mining for natural products.</title>
        <authorList>
            <person name="Zhang B."/>
            <person name="Shi J."/>
            <person name="Ge H."/>
        </authorList>
    </citation>
    <scope>NUCLEOTIDE SEQUENCE [LARGE SCALE GENOMIC DNA]</scope>
    <source>
        <strain evidence="1 2">NA00687</strain>
    </source>
</reference>
<name>A0A7H8NBC8_9ACTN</name>
<dbReference type="EMBL" id="CP054929">
    <property type="protein sequence ID" value="QKW51712.1"/>
    <property type="molecule type" value="Genomic_DNA"/>
</dbReference>
<keyword evidence="2" id="KW-1185">Reference proteome</keyword>
<evidence type="ECO:0000313" key="1">
    <source>
        <dbReference type="EMBL" id="QKW51712.1"/>
    </source>
</evidence>
<sequence length="222" mass="23642">MYIYPHPIPDELRSLHGLVQVVEWPVRVSLRESKIRVLDALCEWQVMRGIAYVTALANAAAPIHLIRDLSACPRPQAIREGAHSELVCRLRNAAHGAPVDVLNEILRTSARLLSGAPYSVFAVAAGLAADSGPELREGIERSAALSVQWSATPEIQASLSAAASVNGFAGAWVEWAKGDAADRAKGVGIGSHPAHALPAAEDLPEWLRPFLAAVLVTQADST</sequence>
<proteinExistence type="predicted"/>
<dbReference type="RefSeq" id="WP_176163430.1">
    <property type="nucleotide sequence ID" value="NZ_CP054929.1"/>
</dbReference>
<dbReference type="AlphaFoldDB" id="A0A7H8NBC8"/>
<protein>
    <submittedName>
        <fullName evidence="1">Uncharacterized protein</fullName>
    </submittedName>
</protein>
<organism evidence="1 2">
    <name type="scientific">Streptomyces buecherae</name>
    <dbReference type="NCBI Taxonomy" id="2763006"/>
    <lineage>
        <taxon>Bacteria</taxon>
        <taxon>Bacillati</taxon>
        <taxon>Actinomycetota</taxon>
        <taxon>Actinomycetes</taxon>
        <taxon>Kitasatosporales</taxon>
        <taxon>Streptomycetaceae</taxon>
        <taxon>Streptomyces</taxon>
    </lineage>
</organism>